<evidence type="ECO:0000256" key="7">
    <source>
        <dbReference type="SAM" id="MobiDB-lite"/>
    </source>
</evidence>
<dbReference type="CDD" id="cd14014">
    <property type="entry name" value="STKc_PknB_like"/>
    <property type="match status" value="1"/>
</dbReference>
<feature type="region of interest" description="Disordered" evidence="7">
    <location>
        <begin position="1"/>
        <end position="37"/>
    </location>
</feature>
<keyword evidence="3 9" id="KW-0418">Kinase</keyword>
<evidence type="ECO:0000313" key="9">
    <source>
        <dbReference type="EMBL" id="SMP71666.1"/>
    </source>
</evidence>
<keyword evidence="4 6" id="KW-0067">ATP-binding</keyword>
<dbReference type="InterPro" id="IPR000719">
    <property type="entry name" value="Prot_kinase_dom"/>
</dbReference>
<dbReference type="EMBL" id="FXUG01000014">
    <property type="protein sequence ID" value="SMP71666.1"/>
    <property type="molecule type" value="Genomic_DNA"/>
</dbReference>
<dbReference type="PROSITE" id="PS50082">
    <property type="entry name" value="WD_REPEATS_2"/>
    <property type="match status" value="1"/>
</dbReference>
<evidence type="ECO:0000256" key="5">
    <source>
        <dbReference type="PROSITE-ProRule" id="PRU00221"/>
    </source>
</evidence>
<evidence type="ECO:0000256" key="1">
    <source>
        <dbReference type="ARBA" id="ARBA00022679"/>
    </source>
</evidence>
<dbReference type="PANTHER" id="PTHR43289:SF34">
    <property type="entry name" value="SERINE_THREONINE-PROTEIN KINASE YBDM-RELATED"/>
    <property type="match status" value="1"/>
</dbReference>
<dbReference type="SUPFAM" id="SSF50978">
    <property type="entry name" value="WD40 repeat-like"/>
    <property type="match status" value="1"/>
</dbReference>
<dbReference type="PANTHER" id="PTHR43289">
    <property type="entry name" value="MITOGEN-ACTIVATED PROTEIN KINASE KINASE KINASE 20-RELATED"/>
    <property type="match status" value="1"/>
</dbReference>
<name>A0ABY1QJS8_9BACT</name>
<dbReference type="Pfam" id="PF00069">
    <property type="entry name" value="Pkinase"/>
    <property type="match status" value="1"/>
</dbReference>
<evidence type="ECO:0000256" key="6">
    <source>
        <dbReference type="PROSITE-ProRule" id="PRU10141"/>
    </source>
</evidence>
<keyword evidence="10" id="KW-1185">Reference proteome</keyword>
<accession>A0ABY1QJS8</accession>
<dbReference type="InterPro" id="IPR001680">
    <property type="entry name" value="WD40_rpt"/>
</dbReference>
<dbReference type="InterPro" id="IPR008271">
    <property type="entry name" value="Ser/Thr_kinase_AS"/>
</dbReference>
<evidence type="ECO:0000259" key="8">
    <source>
        <dbReference type="PROSITE" id="PS50011"/>
    </source>
</evidence>
<proteinExistence type="predicted"/>
<dbReference type="PROSITE" id="PS50817">
    <property type="entry name" value="INTEIN_N_TER"/>
    <property type="match status" value="1"/>
</dbReference>
<dbReference type="Proteomes" id="UP001158067">
    <property type="component" value="Unassembled WGS sequence"/>
</dbReference>
<keyword evidence="5" id="KW-0853">WD repeat</keyword>
<organism evidence="9 10">
    <name type="scientific">Neorhodopirellula lusitana</name>
    <dbReference type="NCBI Taxonomy" id="445327"/>
    <lineage>
        <taxon>Bacteria</taxon>
        <taxon>Pseudomonadati</taxon>
        <taxon>Planctomycetota</taxon>
        <taxon>Planctomycetia</taxon>
        <taxon>Pirellulales</taxon>
        <taxon>Pirellulaceae</taxon>
        <taxon>Neorhodopirellula</taxon>
    </lineage>
</organism>
<comment type="caution">
    <text evidence="9">The sequence shown here is derived from an EMBL/GenBank/DDBJ whole genome shotgun (WGS) entry which is preliminary data.</text>
</comment>
<keyword evidence="9" id="KW-0723">Serine/threonine-protein kinase</keyword>
<dbReference type="InterPro" id="IPR036322">
    <property type="entry name" value="WD40_repeat_dom_sf"/>
</dbReference>
<evidence type="ECO:0000256" key="4">
    <source>
        <dbReference type="ARBA" id="ARBA00022840"/>
    </source>
</evidence>
<dbReference type="SUPFAM" id="SSF56112">
    <property type="entry name" value="Protein kinase-like (PK-like)"/>
    <property type="match status" value="1"/>
</dbReference>
<protein>
    <submittedName>
        <fullName evidence="9">Serine/threonine protein kinase</fullName>
    </submittedName>
</protein>
<keyword evidence="2 6" id="KW-0547">Nucleotide-binding</keyword>
<dbReference type="PROSITE" id="PS00107">
    <property type="entry name" value="PROTEIN_KINASE_ATP"/>
    <property type="match status" value="1"/>
</dbReference>
<feature type="compositionally biased region" description="Polar residues" evidence="7">
    <location>
        <begin position="1"/>
        <end position="10"/>
    </location>
</feature>
<dbReference type="GO" id="GO:0004674">
    <property type="term" value="F:protein serine/threonine kinase activity"/>
    <property type="evidence" value="ECO:0007669"/>
    <property type="project" value="UniProtKB-KW"/>
</dbReference>
<feature type="domain" description="Protein kinase" evidence="8">
    <location>
        <begin position="82"/>
        <end position="361"/>
    </location>
</feature>
<dbReference type="PROSITE" id="PS50011">
    <property type="entry name" value="PROTEIN_KINASE_DOM"/>
    <property type="match status" value="1"/>
</dbReference>
<evidence type="ECO:0000313" key="10">
    <source>
        <dbReference type="Proteomes" id="UP001158067"/>
    </source>
</evidence>
<dbReference type="Gene3D" id="3.30.200.20">
    <property type="entry name" value="Phosphorylase Kinase, domain 1"/>
    <property type="match status" value="1"/>
</dbReference>
<dbReference type="InterPro" id="IPR011009">
    <property type="entry name" value="Kinase-like_dom_sf"/>
</dbReference>
<dbReference type="SMART" id="SM00320">
    <property type="entry name" value="WD40"/>
    <property type="match status" value="6"/>
</dbReference>
<dbReference type="SMART" id="SM00220">
    <property type="entry name" value="S_TKc"/>
    <property type="match status" value="1"/>
</dbReference>
<reference evidence="9 10" key="1">
    <citation type="submission" date="2017-05" db="EMBL/GenBank/DDBJ databases">
        <authorList>
            <person name="Varghese N."/>
            <person name="Submissions S."/>
        </authorList>
    </citation>
    <scope>NUCLEOTIDE SEQUENCE [LARGE SCALE GENOMIC DNA]</scope>
    <source>
        <strain evidence="9 10">DSM 25457</strain>
    </source>
</reference>
<dbReference type="PROSITE" id="PS00108">
    <property type="entry name" value="PROTEIN_KINASE_ST"/>
    <property type="match status" value="1"/>
</dbReference>
<sequence>MSDGSTTNLSDEPGDDSNDSWGDAWDTRFELAGDDDSAPANARFEKLATLFDNLSQEGSTTTIGSDNSLVLKDELPPRIERFVVHEELGRGGYGVVYRAYDPVLDRDVAMKVIRPRRKPGDDNRVRLREARASAKMSHPYLVPLHEVLDMDECVYLVSEYCPGSTLTQLIEEYPNGMPVQWAAEIAACVAQAIAHAHHRGFVHRDIKPSNILLVPDNVANDSVPFIPRLTDFGLVHDLFDQVRSREGQRLVGTLCYIAPEQLVGGKELVGATDVQVQVSDIYSLGVVLHQMLVGKIPFRASRTSKLLEIMATTEPAALRDKRPEVDRDLEAICLKCLKRLPHERYASAQDLVDDLKRHSQQQPVAARPRSRQENAWNLIRRTPFESTLILGLITMSVLAAAIFAGSNRSLRQHSRWLAAATDTAKQNETLAKLAESRAQEALLDVEHQRQKAEQSGEAALQLAIQSDLRQAFSAVLAGDSANSMLIADQILDYAGPERVQDRLDWKLLKTVAHRGWRRLPLGLEEAQPSPMNEVAAIPGQGRVVSATEDGFVRIHDSKTGTLIHSLPHVTPKALTDPSSLSEYGWQLSTNILGYKEQVQCHALAVSPDGRWLAVGKSISASFLSWQATNFVELVDLSTAASGDLSVDHTIGGFNSTVESLTFSKDGKKLLVGPRYEPIQVIEMDDHQQRTFHPSIKRNRQLLLTSDGDLVYLPSGNQFARVGITSNHDLQIWTIDQNWSCRTAAALGSGKLILYVPTDSDRVYLIKSGEANTELYYFVCERGVITQILLTQDEQHLVVGTAGGGIGIWDIKECLAAALPESIVEPARDAKRRVQPRQYHVRHQGAVRCLALDEEGRVYSGGDGGVLAVADLFQDPRATKGERLLASHHSSFDSEKRSRKMEELASKYHVFSPDSKYLYRMISNEGIVRQRLSDLSIEELLPRQPSDGCYLRMLPDHPWLIAGYRDGSVILQHVSDPARRVILPGDPEMSRVAKPISHVQFSPSLNRMAICHAKYHVHLFAVAFDDDQSVPTVQAESRLALRRSADAVFFKNDDNLLLYGDTVASYRIGDAMEHEIADGKNNIASTWVNSAGKRILLGCFGGHLHSLSESGEVLLSGRQWRSEAYADGRYHDITCMTLSDDRKTLLTGGTTGELGIWNAETLRHIGTVIPSTDRRNVTSIAIAPNGSMIVYYVAPPNSVGTFHVLHVHQDDARPNDTQLDTALNEALALPLAEVR</sequence>
<dbReference type="InterPro" id="IPR011044">
    <property type="entry name" value="Quino_amine_DH_bsu"/>
</dbReference>
<dbReference type="InterPro" id="IPR017441">
    <property type="entry name" value="Protein_kinase_ATP_BS"/>
</dbReference>
<dbReference type="InterPro" id="IPR006141">
    <property type="entry name" value="Intein_N"/>
</dbReference>
<dbReference type="InterPro" id="IPR015943">
    <property type="entry name" value="WD40/YVTN_repeat-like_dom_sf"/>
</dbReference>
<evidence type="ECO:0000256" key="2">
    <source>
        <dbReference type="ARBA" id="ARBA00022741"/>
    </source>
</evidence>
<dbReference type="SUPFAM" id="SSF50969">
    <property type="entry name" value="YVTN repeat-like/Quinoprotein amine dehydrogenase"/>
    <property type="match status" value="1"/>
</dbReference>
<evidence type="ECO:0000256" key="3">
    <source>
        <dbReference type="ARBA" id="ARBA00022777"/>
    </source>
</evidence>
<dbReference type="Gene3D" id="2.130.10.10">
    <property type="entry name" value="YVTN repeat-like/Quinoprotein amine dehydrogenase"/>
    <property type="match status" value="3"/>
</dbReference>
<dbReference type="RefSeq" id="WP_283434484.1">
    <property type="nucleotide sequence ID" value="NZ_FXUG01000014.1"/>
</dbReference>
<gene>
    <name evidence="9" type="ORF">SAMN06265222_11493</name>
</gene>
<dbReference type="Gene3D" id="1.10.510.10">
    <property type="entry name" value="Transferase(Phosphotransferase) domain 1"/>
    <property type="match status" value="1"/>
</dbReference>
<feature type="repeat" description="WD" evidence="5">
    <location>
        <begin position="1125"/>
        <end position="1166"/>
    </location>
</feature>
<keyword evidence="1" id="KW-0808">Transferase</keyword>
<feature type="binding site" evidence="6">
    <location>
        <position position="111"/>
    </location>
    <ligand>
        <name>ATP</name>
        <dbReference type="ChEBI" id="CHEBI:30616"/>
    </ligand>
</feature>